<protein>
    <submittedName>
        <fullName evidence="2">Uncharacterized protein</fullName>
    </submittedName>
</protein>
<dbReference type="KEGG" id="phet:94292771"/>
<evidence type="ECO:0000313" key="2">
    <source>
        <dbReference type="EMBL" id="KAG5509435.1"/>
    </source>
</evidence>
<dbReference type="EMBL" id="JAFJZO010000014">
    <property type="protein sequence ID" value="KAG5509435.1"/>
    <property type="molecule type" value="Genomic_DNA"/>
</dbReference>
<reference evidence="2 3" key="1">
    <citation type="submission" date="2021-02" db="EMBL/GenBank/DDBJ databases">
        <title>Porcisia hertigi Genome sequencing and assembly.</title>
        <authorList>
            <person name="Almutairi H."/>
            <person name="Gatherer D."/>
        </authorList>
    </citation>
    <scope>NUCLEOTIDE SEQUENCE [LARGE SCALE GENOMIC DNA]</scope>
    <source>
        <strain evidence="2 3">C119</strain>
    </source>
</reference>
<dbReference type="GeneID" id="94292771"/>
<dbReference type="Proteomes" id="UP000674318">
    <property type="component" value="Unassembled WGS sequence"/>
</dbReference>
<organism evidence="2 3">
    <name type="scientific">Porcisia hertigi</name>
    <dbReference type="NCBI Taxonomy" id="2761500"/>
    <lineage>
        <taxon>Eukaryota</taxon>
        <taxon>Discoba</taxon>
        <taxon>Euglenozoa</taxon>
        <taxon>Kinetoplastea</taxon>
        <taxon>Metakinetoplastina</taxon>
        <taxon>Trypanosomatida</taxon>
        <taxon>Trypanosomatidae</taxon>
        <taxon>Leishmaniinae</taxon>
        <taxon>Porcisia</taxon>
    </lineage>
</organism>
<sequence>MKGSVSMRWHCGGASQRLGSARPTSHCFTSSALRWHGLLLPSHRKAAVFLRNGTQRDSTHTTIFCASRRLVSSKPPSPAASPFSSDPIGQLRIKSGGSSGRMPSTSHSSAHCIDAQVVTQFAASLGSSVSVAQGRRSRLRPRQRHHCATVSRGWSPDPIAACTSCSSFGAGPPSASISANDIHPATPSLSLFPQTGKSGERSEMSPVLQQLCQLIGSGAWREALKVLHRHEEDTTTAQNEPASQEASSERHVCLRGARALAVAKGGGESPELPFVTVAEISVWLLLWCGHAAAAWYVWGRTILTTVSPPPSPQVVLLLAFFVHFVERDAIRTRDMLLLFKMMNASAPTPLREVEIREACEENPALSQRLGRRLFSQWLWYCNECTLGKRSLSAVHRRCLASFLEESVEQVVKCAFLGSATPARQQIDAMGETVALLLLALRDMSNTSNELRRIFKEELTAACVGGPKQDSRNGCQSASMAWPAGGNTKHSPLLAPSVYALMGDVVKSILQGAPPAASDLGSHEGHRTERRGYMRLRSIFNKAERDLKLLNGHWGPAVRPDGGNALEAFRMLQGHILESEGFGGTWAALRLSLHLPSTPSQHCSLGYPAAPAGAAGVSLQQLLRLIDDATFRGDWTTALRLCLNASWCGGCAFREGTNSSSVDAQDVSKSVRAPSRCRVPTPTSAPLDPFPFLHRLAKGLVACEVVRPPGASWQGAMALWHFARSYSHPQAGGASPPGIAAAAEASSRLLHVVSRTPEPAPPSLSLSHALGRIFFLLASAKRWAEALACFHDTPDAYLDGFVVSQVAYALRECPSQYRSVLDLWAAWRCRVGDAVDPTEDMTHKLLLAMLQTSVTATSPAATLSSTSFPSPSFVASEVATALLVAAADTSLRTLSTSTADVRRIAATPGSAVPMDWLGQRHLIRSVMMDRWVGSWTDALRVAFASRDVSLLVYAVLQRVPVAHVPSLCPYLRRALQDKTLVLSPAERVSLLALWTEGPQSPVGRDTGEGPGKTASPIEAAIQSNTEGGGARQQALNTEAFLDELLGF</sequence>
<dbReference type="RefSeq" id="XP_067758587.1">
    <property type="nucleotide sequence ID" value="XM_067902694.1"/>
</dbReference>
<dbReference type="OrthoDB" id="273874at2759"/>
<gene>
    <name evidence="2" type="ORF">JKF63_06745</name>
</gene>
<name>A0A836LH46_9TRYP</name>
<proteinExistence type="predicted"/>
<keyword evidence="3" id="KW-1185">Reference proteome</keyword>
<evidence type="ECO:0000256" key="1">
    <source>
        <dbReference type="SAM" id="MobiDB-lite"/>
    </source>
</evidence>
<accession>A0A836LH46</accession>
<feature type="region of interest" description="Disordered" evidence="1">
    <location>
        <begin position="72"/>
        <end position="107"/>
    </location>
</feature>
<evidence type="ECO:0000313" key="3">
    <source>
        <dbReference type="Proteomes" id="UP000674318"/>
    </source>
</evidence>
<dbReference type="AlphaFoldDB" id="A0A836LH46"/>
<comment type="caution">
    <text evidence="2">The sequence shown here is derived from an EMBL/GenBank/DDBJ whole genome shotgun (WGS) entry which is preliminary data.</text>
</comment>